<evidence type="ECO:0008006" key="5">
    <source>
        <dbReference type="Google" id="ProtNLM"/>
    </source>
</evidence>
<proteinExistence type="predicted"/>
<dbReference type="AlphaFoldDB" id="A0A015JWA7"/>
<gene>
    <name evidence="3" type="ORF">RirG_056730</name>
    <name evidence="2" type="ORF">RirG_070500</name>
</gene>
<protein>
    <recommendedName>
        <fullName evidence="5">Ribosomal protein s17</fullName>
    </recommendedName>
</protein>
<name>A0A015JWA7_RHIIW</name>
<feature type="signal peptide" evidence="1">
    <location>
        <begin position="1"/>
        <end position="24"/>
    </location>
</feature>
<dbReference type="EMBL" id="JEMT01013607">
    <property type="protein sequence ID" value="EXX73837.1"/>
    <property type="molecule type" value="Genomic_DNA"/>
</dbReference>
<evidence type="ECO:0000256" key="1">
    <source>
        <dbReference type="SAM" id="SignalP"/>
    </source>
</evidence>
<dbReference type="STRING" id="1432141.A0A015JWA7"/>
<dbReference type="Proteomes" id="UP000022910">
    <property type="component" value="Unassembled WGS sequence"/>
</dbReference>
<evidence type="ECO:0000313" key="4">
    <source>
        <dbReference type="Proteomes" id="UP000022910"/>
    </source>
</evidence>
<dbReference type="EMBL" id="JEMT01015614">
    <property type="protein sequence ID" value="EXX72308.1"/>
    <property type="molecule type" value="Genomic_DNA"/>
</dbReference>
<organism evidence="3 4">
    <name type="scientific">Rhizophagus irregularis (strain DAOM 197198w)</name>
    <name type="common">Glomus intraradices</name>
    <dbReference type="NCBI Taxonomy" id="1432141"/>
    <lineage>
        <taxon>Eukaryota</taxon>
        <taxon>Fungi</taxon>
        <taxon>Fungi incertae sedis</taxon>
        <taxon>Mucoromycota</taxon>
        <taxon>Glomeromycotina</taxon>
        <taxon>Glomeromycetes</taxon>
        <taxon>Glomerales</taxon>
        <taxon>Glomeraceae</taxon>
        <taxon>Rhizophagus</taxon>
    </lineage>
</organism>
<dbReference type="PANTHER" id="PTHR34587:SF2">
    <property type="entry name" value="G-PROTEIN COUPLED RECEPTORS FAMILY 1 PROFILE DOMAIN-CONTAINING PROTEIN"/>
    <property type="match status" value="1"/>
</dbReference>
<dbReference type="HOGENOM" id="CLU_1134075_0_0_1"/>
<feature type="chain" id="PRO_5007367054" description="Ribosomal protein s17" evidence="1">
    <location>
        <begin position="25"/>
        <end position="245"/>
    </location>
</feature>
<dbReference type="PANTHER" id="PTHR34587">
    <property type="entry name" value="VWFA DOMAIN-CONTAINING PROTEIN"/>
    <property type="match status" value="1"/>
</dbReference>
<dbReference type="InterPro" id="IPR053216">
    <property type="entry name" value="Appressorial_penetr-assoc"/>
</dbReference>
<evidence type="ECO:0000313" key="2">
    <source>
        <dbReference type="EMBL" id="EXX72308.1"/>
    </source>
</evidence>
<keyword evidence="1" id="KW-0732">Signal</keyword>
<dbReference type="SMR" id="A0A015JWA7"/>
<sequence length="245" mass="27204">MRNSVAILALVIFVLTFISSEVSASYSSCQKDLKKCKKEKKEDRLVIGPSKDAFKKNLPQDFCAIFKKGGSKEGQLRQANGTQILTGVCSNTPQGEIPKVENMPSTLILYPDNGDKIKKNEPFTIKVKTQKLELGFFSDPAITYNTFPQVLNKHGLIQGHQHVTIQFLGKDKNNLDFPDATKFDFFKGLNDPSKDGILNVKVDKGLPKKGLYRMCTIISSFSHQSVVLPKAQRGASDDCVRFSVV</sequence>
<accession>A0A015JWA7</accession>
<dbReference type="OrthoDB" id="2336871at2759"/>
<evidence type="ECO:0000313" key="3">
    <source>
        <dbReference type="EMBL" id="EXX73837.1"/>
    </source>
</evidence>
<reference evidence="3 4" key="1">
    <citation type="submission" date="2014-02" db="EMBL/GenBank/DDBJ databases">
        <title>Single nucleus genome sequencing reveals high similarity among nuclei of an endomycorrhizal fungus.</title>
        <authorList>
            <person name="Lin K."/>
            <person name="Geurts R."/>
            <person name="Zhang Z."/>
            <person name="Limpens E."/>
            <person name="Saunders D.G."/>
            <person name="Mu D."/>
            <person name="Pang E."/>
            <person name="Cao H."/>
            <person name="Cha H."/>
            <person name="Lin T."/>
            <person name="Zhou Q."/>
            <person name="Shang Y."/>
            <person name="Li Y."/>
            <person name="Ivanov S."/>
            <person name="Sharma T."/>
            <person name="Velzen R.V."/>
            <person name="Ruijter N.D."/>
            <person name="Aanen D.K."/>
            <person name="Win J."/>
            <person name="Kamoun S."/>
            <person name="Bisseling T."/>
            <person name="Huang S."/>
        </authorList>
    </citation>
    <scope>NUCLEOTIDE SEQUENCE [LARGE SCALE GENOMIC DNA]</scope>
    <source>
        <strain evidence="3">DAOM 197198w</strain>
        <strain evidence="4">DAOM197198w</strain>
    </source>
</reference>
<keyword evidence="4" id="KW-1185">Reference proteome</keyword>
<comment type="caution">
    <text evidence="3">The sequence shown here is derived from an EMBL/GenBank/DDBJ whole genome shotgun (WGS) entry which is preliminary data.</text>
</comment>